<dbReference type="GO" id="GO:0003682">
    <property type="term" value="F:chromatin binding"/>
    <property type="evidence" value="ECO:0007669"/>
    <property type="project" value="TreeGrafter"/>
</dbReference>
<feature type="compositionally biased region" description="Polar residues" evidence="5">
    <location>
        <begin position="453"/>
        <end position="467"/>
    </location>
</feature>
<dbReference type="InterPro" id="IPR035425">
    <property type="entry name" value="CENP-T/H4_C"/>
</dbReference>
<name>A0A1L9PGP3_ASPVE</name>
<evidence type="ECO:0000256" key="3">
    <source>
        <dbReference type="ARBA" id="ARBA00022454"/>
    </source>
</evidence>
<sequence>MSNTPNPRERRPARDSGVSEASTPAGDTTLTRLQRLPIHSRYPSTPRRLAGSTTPSANRSASRWGTPGNRGGAPSTPYGLRAMQRRAANTPGRNRRKSGAAQRETVFDVLRNLSKALAPESQPIRSSPQVQPEPEPESEVDEFDELDNEPAPERPRLSLPLEDVGGEDDDTSPEIRPPRMSMALEDDDMTHTSVEYPRRATFDRDRGRLSMMSLGAPRLSENFADTTGLEIGSDAGDDTGVIQNDDEGQDETLISQGAFDRGGETDDIGRFNLDFNFPSPAAPVDLDQDEPMNDDEGFELPVDDFEQPGLDPGSDDSNVGDATGGLGLELYPPDRVSLSQSPGLVGGGLREEDSVIQGKKQKKLSRHGIPIPNMPAGVVRKLATRFARARAGPKAKISKTTLTAIEQASSWYFEQASEDLAAYSRHAGRKTIDEADVTALMRRLVRNSLPISNVDSNRQATPSQQHYNGVLSGSKASTEGALAGHETSDTSQMNSTTILQ</sequence>
<gene>
    <name evidence="7" type="ORF">ASPVEDRAFT_82203</name>
</gene>
<dbReference type="Proteomes" id="UP000184073">
    <property type="component" value="Unassembled WGS sequence"/>
</dbReference>
<keyword evidence="4" id="KW-0539">Nucleus</keyword>
<dbReference type="VEuPathDB" id="FungiDB:ASPVEDRAFT_82203"/>
<dbReference type="SUPFAM" id="SSF47113">
    <property type="entry name" value="Histone-fold"/>
    <property type="match status" value="1"/>
</dbReference>
<dbReference type="EMBL" id="KV878127">
    <property type="protein sequence ID" value="OJJ00643.1"/>
    <property type="molecule type" value="Genomic_DNA"/>
</dbReference>
<dbReference type="OrthoDB" id="10071681at2759"/>
<evidence type="ECO:0000256" key="1">
    <source>
        <dbReference type="ARBA" id="ARBA00004123"/>
    </source>
</evidence>
<dbReference type="PANTHER" id="PTHR22980">
    <property type="entry name" value="CORTISTATIN"/>
    <property type="match status" value="1"/>
</dbReference>
<dbReference type="GO" id="GO:0000712">
    <property type="term" value="P:resolution of meiotic recombination intermediates"/>
    <property type="evidence" value="ECO:0007669"/>
    <property type="project" value="TreeGrafter"/>
</dbReference>
<evidence type="ECO:0000256" key="2">
    <source>
        <dbReference type="ARBA" id="ARBA00004286"/>
    </source>
</evidence>
<feature type="compositionally biased region" description="Acidic residues" evidence="5">
    <location>
        <begin position="286"/>
        <end position="306"/>
    </location>
</feature>
<proteinExistence type="predicted"/>
<keyword evidence="3" id="KW-0158">Chromosome</keyword>
<feature type="region of interest" description="Disordered" evidence="5">
    <location>
        <begin position="228"/>
        <end position="334"/>
    </location>
</feature>
<keyword evidence="8" id="KW-1185">Reference proteome</keyword>
<dbReference type="InterPro" id="IPR009072">
    <property type="entry name" value="Histone-fold"/>
</dbReference>
<evidence type="ECO:0000256" key="5">
    <source>
        <dbReference type="SAM" id="MobiDB-lite"/>
    </source>
</evidence>
<evidence type="ECO:0000313" key="7">
    <source>
        <dbReference type="EMBL" id="OJJ00643.1"/>
    </source>
</evidence>
<dbReference type="CDD" id="cd22920">
    <property type="entry name" value="HFD_CENP-T"/>
    <property type="match status" value="1"/>
</dbReference>
<dbReference type="GO" id="GO:0005694">
    <property type="term" value="C:chromosome"/>
    <property type="evidence" value="ECO:0007669"/>
    <property type="project" value="UniProtKB-SubCell"/>
</dbReference>
<dbReference type="RefSeq" id="XP_040666405.1">
    <property type="nucleotide sequence ID" value="XM_040817160.1"/>
</dbReference>
<comment type="subcellular location">
    <subcellularLocation>
        <location evidence="2">Chromosome</location>
    </subcellularLocation>
    <subcellularLocation>
        <location evidence="1">Nucleus</location>
    </subcellularLocation>
</comment>
<reference evidence="8" key="1">
    <citation type="journal article" date="2017" name="Genome Biol.">
        <title>Comparative genomics reveals high biological diversity and specific adaptations in the industrially and medically important fungal genus Aspergillus.</title>
        <authorList>
            <person name="de Vries R.P."/>
            <person name="Riley R."/>
            <person name="Wiebenga A."/>
            <person name="Aguilar-Osorio G."/>
            <person name="Amillis S."/>
            <person name="Uchima C.A."/>
            <person name="Anderluh G."/>
            <person name="Asadollahi M."/>
            <person name="Askin M."/>
            <person name="Barry K."/>
            <person name="Battaglia E."/>
            <person name="Bayram O."/>
            <person name="Benocci T."/>
            <person name="Braus-Stromeyer S.A."/>
            <person name="Caldana C."/>
            <person name="Canovas D."/>
            <person name="Cerqueira G.C."/>
            <person name="Chen F."/>
            <person name="Chen W."/>
            <person name="Choi C."/>
            <person name="Clum A."/>
            <person name="Dos Santos R.A."/>
            <person name="Damasio A.R."/>
            <person name="Diallinas G."/>
            <person name="Emri T."/>
            <person name="Fekete E."/>
            <person name="Flipphi M."/>
            <person name="Freyberg S."/>
            <person name="Gallo A."/>
            <person name="Gournas C."/>
            <person name="Habgood R."/>
            <person name="Hainaut M."/>
            <person name="Harispe M.L."/>
            <person name="Henrissat B."/>
            <person name="Hilden K.S."/>
            <person name="Hope R."/>
            <person name="Hossain A."/>
            <person name="Karabika E."/>
            <person name="Karaffa L."/>
            <person name="Karanyi Z."/>
            <person name="Krasevec N."/>
            <person name="Kuo A."/>
            <person name="Kusch H."/>
            <person name="LaButti K."/>
            <person name="Lagendijk E.L."/>
            <person name="Lapidus A."/>
            <person name="Levasseur A."/>
            <person name="Lindquist E."/>
            <person name="Lipzen A."/>
            <person name="Logrieco A.F."/>
            <person name="MacCabe A."/>
            <person name="Maekelae M.R."/>
            <person name="Malavazi I."/>
            <person name="Melin P."/>
            <person name="Meyer V."/>
            <person name="Mielnichuk N."/>
            <person name="Miskei M."/>
            <person name="Molnar A.P."/>
            <person name="Mule G."/>
            <person name="Ngan C.Y."/>
            <person name="Orejas M."/>
            <person name="Orosz E."/>
            <person name="Ouedraogo J.P."/>
            <person name="Overkamp K.M."/>
            <person name="Park H.-S."/>
            <person name="Perrone G."/>
            <person name="Piumi F."/>
            <person name="Punt P.J."/>
            <person name="Ram A.F."/>
            <person name="Ramon A."/>
            <person name="Rauscher S."/>
            <person name="Record E."/>
            <person name="Riano-Pachon D.M."/>
            <person name="Robert V."/>
            <person name="Roehrig J."/>
            <person name="Ruller R."/>
            <person name="Salamov A."/>
            <person name="Salih N.S."/>
            <person name="Samson R.A."/>
            <person name="Sandor E."/>
            <person name="Sanguinetti M."/>
            <person name="Schuetze T."/>
            <person name="Sepcic K."/>
            <person name="Shelest E."/>
            <person name="Sherlock G."/>
            <person name="Sophianopoulou V."/>
            <person name="Squina F.M."/>
            <person name="Sun H."/>
            <person name="Susca A."/>
            <person name="Todd R.B."/>
            <person name="Tsang A."/>
            <person name="Unkles S.E."/>
            <person name="van de Wiele N."/>
            <person name="van Rossen-Uffink D."/>
            <person name="Oliveira J.V."/>
            <person name="Vesth T.C."/>
            <person name="Visser J."/>
            <person name="Yu J.-H."/>
            <person name="Zhou M."/>
            <person name="Andersen M.R."/>
            <person name="Archer D.B."/>
            <person name="Baker S.E."/>
            <person name="Benoit I."/>
            <person name="Brakhage A.A."/>
            <person name="Braus G.H."/>
            <person name="Fischer R."/>
            <person name="Frisvad J.C."/>
            <person name="Goldman G.H."/>
            <person name="Houbraken J."/>
            <person name="Oakley B."/>
            <person name="Pocsi I."/>
            <person name="Scazzocchio C."/>
            <person name="Seiboth B."/>
            <person name="vanKuyk P.A."/>
            <person name="Wortman J."/>
            <person name="Dyer P.S."/>
            <person name="Grigoriev I.V."/>
        </authorList>
    </citation>
    <scope>NUCLEOTIDE SEQUENCE [LARGE SCALE GENOMIC DNA]</scope>
    <source>
        <strain evidence="8">CBS 583.65</strain>
    </source>
</reference>
<dbReference type="GO" id="GO:0031297">
    <property type="term" value="P:replication fork processing"/>
    <property type="evidence" value="ECO:0007669"/>
    <property type="project" value="TreeGrafter"/>
</dbReference>
<dbReference type="AlphaFoldDB" id="A0A1L9PGP3"/>
<dbReference type="Gene3D" id="1.10.20.10">
    <property type="entry name" value="Histone, subunit A"/>
    <property type="match status" value="1"/>
</dbReference>
<dbReference type="GO" id="GO:0071821">
    <property type="term" value="C:FANCM-MHF complex"/>
    <property type="evidence" value="ECO:0007669"/>
    <property type="project" value="TreeGrafter"/>
</dbReference>
<feature type="domain" description="CENP-T/Histone H4 histone fold" evidence="6">
    <location>
        <begin position="367"/>
        <end position="443"/>
    </location>
</feature>
<dbReference type="STRING" id="1036611.A0A1L9PGP3"/>
<dbReference type="Pfam" id="PF15511">
    <property type="entry name" value="CENP-T_C"/>
    <property type="match status" value="1"/>
</dbReference>
<feature type="region of interest" description="Disordered" evidence="5">
    <location>
        <begin position="453"/>
        <end position="500"/>
    </location>
</feature>
<feature type="compositionally biased region" description="Acidic residues" evidence="5">
    <location>
        <begin position="134"/>
        <end position="150"/>
    </location>
</feature>
<dbReference type="GO" id="GO:0046982">
    <property type="term" value="F:protein heterodimerization activity"/>
    <property type="evidence" value="ECO:0007669"/>
    <property type="project" value="InterPro"/>
</dbReference>
<organism evidence="7 8">
    <name type="scientific">Aspergillus versicolor CBS 583.65</name>
    <dbReference type="NCBI Taxonomy" id="1036611"/>
    <lineage>
        <taxon>Eukaryota</taxon>
        <taxon>Fungi</taxon>
        <taxon>Dikarya</taxon>
        <taxon>Ascomycota</taxon>
        <taxon>Pezizomycotina</taxon>
        <taxon>Eurotiomycetes</taxon>
        <taxon>Eurotiomycetidae</taxon>
        <taxon>Eurotiales</taxon>
        <taxon>Aspergillaceae</taxon>
        <taxon>Aspergillus</taxon>
        <taxon>Aspergillus subgen. Nidulantes</taxon>
    </lineage>
</organism>
<evidence type="ECO:0000256" key="4">
    <source>
        <dbReference type="ARBA" id="ARBA00023242"/>
    </source>
</evidence>
<feature type="compositionally biased region" description="Polar residues" evidence="5">
    <location>
        <begin position="51"/>
        <end position="63"/>
    </location>
</feature>
<dbReference type="GeneID" id="63732671"/>
<protein>
    <recommendedName>
        <fullName evidence="6">CENP-T/Histone H4 histone fold domain-containing protein</fullName>
    </recommendedName>
</protein>
<evidence type="ECO:0000259" key="6">
    <source>
        <dbReference type="Pfam" id="PF15511"/>
    </source>
</evidence>
<feature type="compositionally biased region" description="Polar residues" evidence="5">
    <location>
        <begin position="19"/>
        <end position="32"/>
    </location>
</feature>
<feature type="compositionally biased region" description="Polar residues" evidence="5">
    <location>
        <begin position="489"/>
        <end position="500"/>
    </location>
</feature>
<dbReference type="PANTHER" id="PTHR22980:SF5">
    <property type="entry name" value="CENP-T_HISTONE H4 HISTONE FOLD DOMAIN-CONTAINING PROTEIN"/>
    <property type="match status" value="1"/>
</dbReference>
<evidence type="ECO:0000313" key="8">
    <source>
        <dbReference type="Proteomes" id="UP000184073"/>
    </source>
</evidence>
<feature type="region of interest" description="Disordered" evidence="5">
    <location>
        <begin position="1"/>
        <end position="199"/>
    </location>
</feature>
<accession>A0A1L9PGP3</accession>